<dbReference type="Gene3D" id="3.80.30.20">
    <property type="entry name" value="tm_1862 like domain"/>
    <property type="match status" value="1"/>
</dbReference>
<dbReference type="GO" id="GO:0005829">
    <property type="term" value="C:cytosol"/>
    <property type="evidence" value="ECO:0007669"/>
    <property type="project" value="TreeGrafter"/>
</dbReference>
<dbReference type="PROSITE" id="PS51918">
    <property type="entry name" value="RADICAL_SAM"/>
    <property type="match status" value="1"/>
</dbReference>
<evidence type="ECO:0000259" key="6">
    <source>
        <dbReference type="PROSITE" id="PS51332"/>
    </source>
</evidence>
<dbReference type="InterPro" id="IPR051198">
    <property type="entry name" value="BchE-like"/>
</dbReference>
<evidence type="ECO:0000259" key="7">
    <source>
        <dbReference type="PROSITE" id="PS51918"/>
    </source>
</evidence>
<sequence>MKLKIYLADLTYDTISITSDVFPLNIALVASYCKKLFGEHVEIKLFKYIKKLEDAIEESPPDILGLSNYAWNHLLGYNIFKIALKKDPNILTIWGGPNFPLDLPSQKKFLKKYSEVDAYIPLEGEIGFSNLIRRVIELNSLENIKQRIRETPIDGVITRNKQNEIQYNIPVIRTENLDEIPSPYLTGLMNEFFDGKLTPMFQTNRGCPFSCTFCNDGSSLVQRVNMFSIERVSQEIEYAAKNIGNSSKNILISDLNFGMFPRDLEICSKIKNIQDRYDGFPEQIQTTTGKNNKKQIIQAIEQLDGALRLSMSVQSLDSNVLANVKRSNISTDDFLALAPTIKNIDLGTDSEVILGLPGETFESHVETLRKLVRLDIDHILVFNCMMLMGSEMDSPEYRKKFGIKTKYRVLVRDFAKLSNGKNVAEIEEILISSNSLSFEEWGQLRALDFILYLTKIGIIFDPLLKYLRQINLDAFDLPYEILQNRNKNQTIQKIIDNFISESKDEFFDSPEDIMEKYSDDGAFLKLVKGEDGINILHYFTGLVLINHLEEWIRFTFDIARTLIKKNYPTGKSFLDDLNELQNFCLGMGTNIFGKNRIDEIPQHVFNYDIKSWKDDKTSKKLHEYRFSSPTDVKFFLSKKQFNLYEEHIETYTHPRTHAAELVKRIAIPALWRISIPIDSSYDEKLVFQQIESRKTEKNTYANRKYHPKKEFWVKRDL</sequence>
<keyword evidence="2" id="KW-0949">S-adenosyl-L-methionine</keyword>
<keyword evidence="4" id="KW-0408">Iron</keyword>
<dbReference type="CDD" id="cd01335">
    <property type="entry name" value="Radical_SAM"/>
    <property type="match status" value="1"/>
</dbReference>
<dbReference type="GO" id="GO:0051536">
    <property type="term" value="F:iron-sulfur cluster binding"/>
    <property type="evidence" value="ECO:0007669"/>
    <property type="project" value="UniProtKB-KW"/>
</dbReference>
<dbReference type="GO" id="GO:0046872">
    <property type="term" value="F:metal ion binding"/>
    <property type="evidence" value="ECO:0007669"/>
    <property type="project" value="UniProtKB-KW"/>
</dbReference>
<protein>
    <submittedName>
        <fullName evidence="8">Uncharacterized protein</fullName>
    </submittedName>
</protein>
<reference evidence="8" key="1">
    <citation type="submission" date="2018-05" db="EMBL/GenBank/DDBJ databases">
        <authorList>
            <person name="Lanie J.A."/>
            <person name="Ng W.-L."/>
            <person name="Kazmierczak K.M."/>
            <person name="Andrzejewski T.M."/>
            <person name="Davidsen T.M."/>
            <person name="Wayne K.J."/>
            <person name="Tettelin H."/>
            <person name="Glass J.I."/>
            <person name="Rusch D."/>
            <person name="Podicherti R."/>
            <person name="Tsui H.-C.T."/>
            <person name="Winkler M.E."/>
        </authorList>
    </citation>
    <scope>NUCLEOTIDE SEQUENCE</scope>
</reference>
<accession>A0A381WXT0</accession>
<evidence type="ECO:0000256" key="5">
    <source>
        <dbReference type="ARBA" id="ARBA00023014"/>
    </source>
</evidence>
<dbReference type="EMBL" id="UINC01013077">
    <property type="protein sequence ID" value="SVA56717.1"/>
    <property type="molecule type" value="Genomic_DNA"/>
</dbReference>
<feature type="domain" description="Radical SAM core" evidence="7">
    <location>
        <begin position="193"/>
        <end position="421"/>
    </location>
</feature>
<dbReference type="Pfam" id="PF04055">
    <property type="entry name" value="Radical_SAM"/>
    <property type="match status" value="1"/>
</dbReference>
<gene>
    <name evidence="8" type="ORF">METZ01_LOCUS109571</name>
</gene>
<dbReference type="InterPro" id="IPR058240">
    <property type="entry name" value="rSAM_sf"/>
</dbReference>
<dbReference type="InterPro" id="IPR006158">
    <property type="entry name" value="Cobalamin-bd"/>
</dbReference>
<proteinExistence type="predicted"/>
<evidence type="ECO:0000256" key="3">
    <source>
        <dbReference type="ARBA" id="ARBA00022723"/>
    </source>
</evidence>
<feature type="domain" description="B12-binding" evidence="6">
    <location>
        <begin position="9"/>
        <end position="142"/>
    </location>
</feature>
<dbReference type="InterPro" id="IPR023404">
    <property type="entry name" value="rSAM_horseshoe"/>
</dbReference>
<comment type="cofactor">
    <cofactor evidence="1">
        <name>[4Fe-4S] cluster</name>
        <dbReference type="ChEBI" id="CHEBI:49883"/>
    </cofactor>
</comment>
<dbReference type="InterPro" id="IPR006638">
    <property type="entry name" value="Elp3/MiaA/NifB-like_rSAM"/>
</dbReference>
<dbReference type="PROSITE" id="PS51332">
    <property type="entry name" value="B12_BINDING"/>
    <property type="match status" value="1"/>
</dbReference>
<keyword evidence="5" id="KW-0411">Iron-sulfur</keyword>
<evidence type="ECO:0000256" key="1">
    <source>
        <dbReference type="ARBA" id="ARBA00001966"/>
    </source>
</evidence>
<name>A0A381WXT0_9ZZZZ</name>
<dbReference type="SMART" id="SM00729">
    <property type="entry name" value="Elp3"/>
    <property type="match status" value="1"/>
</dbReference>
<dbReference type="InterPro" id="IPR007197">
    <property type="entry name" value="rSAM"/>
</dbReference>
<dbReference type="GO" id="GO:0031419">
    <property type="term" value="F:cobalamin binding"/>
    <property type="evidence" value="ECO:0007669"/>
    <property type="project" value="InterPro"/>
</dbReference>
<evidence type="ECO:0000256" key="4">
    <source>
        <dbReference type="ARBA" id="ARBA00023004"/>
    </source>
</evidence>
<dbReference type="Gene3D" id="3.40.50.280">
    <property type="entry name" value="Cobalamin-binding domain"/>
    <property type="match status" value="1"/>
</dbReference>
<dbReference type="GO" id="GO:0003824">
    <property type="term" value="F:catalytic activity"/>
    <property type="evidence" value="ECO:0007669"/>
    <property type="project" value="InterPro"/>
</dbReference>
<dbReference type="SFLD" id="SFLDG01082">
    <property type="entry name" value="B12-binding_domain_containing"/>
    <property type="match status" value="1"/>
</dbReference>
<organism evidence="8">
    <name type="scientific">marine metagenome</name>
    <dbReference type="NCBI Taxonomy" id="408172"/>
    <lineage>
        <taxon>unclassified sequences</taxon>
        <taxon>metagenomes</taxon>
        <taxon>ecological metagenomes</taxon>
    </lineage>
</organism>
<dbReference type="PANTHER" id="PTHR43409:SF16">
    <property type="entry name" value="SLR0320 PROTEIN"/>
    <property type="match status" value="1"/>
</dbReference>
<dbReference type="SUPFAM" id="SSF102114">
    <property type="entry name" value="Radical SAM enzymes"/>
    <property type="match status" value="1"/>
</dbReference>
<keyword evidence="3" id="KW-0479">Metal-binding</keyword>
<evidence type="ECO:0000313" key="8">
    <source>
        <dbReference type="EMBL" id="SVA56717.1"/>
    </source>
</evidence>
<dbReference type="AlphaFoldDB" id="A0A381WXT0"/>
<evidence type="ECO:0000256" key="2">
    <source>
        <dbReference type="ARBA" id="ARBA00022691"/>
    </source>
</evidence>
<dbReference type="PANTHER" id="PTHR43409">
    <property type="entry name" value="ANAEROBIC MAGNESIUM-PROTOPORPHYRIN IX MONOMETHYL ESTER CYCLASE-RELATED"/>
    <property type="match status" value="1"/>
</dbReference>
<dbReference type="SFLD" id="SFLDS00029">
    <property type="entry name" value="Radical_SAM"/>
    <property type="match status" value="1"/>
</dbReference>